<dbReference type="Pfam" id="PF09612">
    <property type="entry name" value="HtrL_YibB"/>
    <property type="match status" value="1"/>
</dbReference>
<evidence type="ECO:0000313" key="3">
    <source>
        <dbReference type="Proteomes" id="UP001054902"/>
    </source>
</evidence>
<dbReference type="Proteomes" id="UP001054902">
    <property type="component" value="Unassembled WGS sequence"/>
</dbReference>
<feature type="region of interest" description="Disordered" evidence="1">
    <location>
        <begin position="1"/>
        <end position="30"/>
    </location>
</feature>
<evidence type="ECO:0000313" key="2">
    <source>
        <dbReference type="EMBL" id="GFH46807.1"/>
    </source>
</evidence>
<organism evidence="2 3">
    <name type="scientific">Chaetoceros tenuissimus</name>
    <dbReference type="NCBI Taxonomy" id="426638"/>
    <lineage>
        <taxon>Eukaryota</taxon>
        <taxon>Sar</taxon>
        <taxon>Stramenopiles</taxon>
        <taxon>Ochrophyta</taxon>
        <taxon>Bacillariophyta</taxon>
        <taxon>Coscinodiscophyceae</taxon>
        <taxon>Chaetocerotophycidae</taxon>
        <taxon>Chaetocerotales</taxon>
        <taxon>Chaetocerotaceae</taxon>
        <taxon>Chaetoceros</taxon>
    </lineage>
</organism>
<proteinExistence type="predicted"/>
<dbReference type="AlphaFoldDB" id="A0AAD3CIR4"/>
<keyword evidence="3" id="KW-1185">Reference proteome</keyword>
<sequence length="378" mass="43452">MSEKDSIMNKLISDDGIASQSSQSKDEERQHIHQINALDMKSKLQTRYDDLPSPPWPQLDHRIAKAILDGTIIGFDPSQVSFDASNTIVTAYYQFTSKHGVGEYEKWFTRLLRASEPMIIFLEPGSSWYDFVLKQRTHAPTIIAPIQFNELVMSTTFTTEFWDFMFSIDLEASVHKSSNVYKIWNEKLILMYASIHLNPFETPNFVWMDAGYFRNDRDAPELNTPVVKINITESVPEEKLLLLHVRNDPLSSPSRVNIAGNSFVGSGKSFLTIYEKYYETFWDWVSIEKFIGSDQFVMTETCRRYKAYCHPFLPGRFKSWFGLALALSGKRDVSQVSPEFLFLDEPPSNPAIVPSGKYISYCRNEIITSPSIQDFNCE</sequence>
<evidence type="ECO:0000256" key="1">
    <source>
        <dbReference type="SAM" id="MobiDB-lite"/>
    </source>
</evidence>
<name>A0AAD3CIR4_9STRA</name>
<reference evidence="2 3" key="1">
    <citation type="journal article" date="2021" name="Sci. Rep.">
        <title>The genome of the diatom Chaetoceros tenuissimus carries an ancient integrated fragment of an extant virus.</title>
        <authorList>
            <person name="Hongo Y."/>
            <person name="Kimura K."/>
            <person name="Takaki Y."/>
            <person name="Yoshida Y."/>
            <person name="Baba S."/>
            <person name="Kobayashi G."/>
            <person name="Nagasaki K."/>
            <person name="Hano T."/>
            <person name="Tomaru Y."/>
        </authorList>
    </citation>
    <scope>NUCLEOTIDE SEQUENCE [LARGE SCALE GENOMIC DNA]</scope>
    <source>
        <strain evidence="2 3">NIES-3715</strain>
    </source>
</reference>
<dbReference type="InterPro" id="IPR011735">
    <property type="entry name" value="WlaTC/HtrL_glycosyltransf"/>
</dbReference>
<accession>A0AAD3CIR4</accession>
<protein>
    <submittedName>
        <fullName evidence="2">Uncharacterized protein</fullName>
    </submittedName>
</protein>
<dbReference type="EMBL" id="BLLK01000022">
    <property type="protein sequence ID" value="GFH46807.1"/>
    <property type="molecule type" value="Genomic_DNA"/>
</dbReference>
<comment type="caution">
    <text evidence="2">The sequence shown here is derived from an EMBL/GenBank/DDBJ whole genome shotgun (WGS) entry which is preliminary data.</text>
</comment>
<gene>
    <name evidence="2" type="ORF">CTEN210_03281</name>
</gene>